<gene>
    <name evidence="6" type="ORF">MNBD_GAMMA06-1385</name>
</gene>
<dbReference type="Gene3D" id="3.90.1590.10">
    <property type="entry name" value="glutathione-dependent formaldehyde- activating enzyme (gfa)"/>
    <property type="match status" value="1"/>
</dbReference>
<evidence type="ECO:0000256" key="4">
    <source>
        <dbReference type="ARBA" id="ARBA00023239"/>
    </source>
</evidence>
<feature type="domain" description="CENP-V/GFA" evidence="5">
    <location>
        <begin position="6"/>
        <end position="118"/>
    </location>
</feature>
<dbReference type="PANTHER" id="PTHR33337:SF40">
    <property type="entry name" value="CENP-V_GFA DOMAIN-CONTAINING PROTEIN-RELATED"/>
    <property type="match status" value="1"/>
</dbReference>
<dbReference type="EMBL" id="UOFD01000082">
    <property type="protein sequence ID" value="VAW55014.1"/>
    <property type="molecule type" value="Genomic_DNA"/>
</dbReference>
<accession>A0A3B0XG88</accession>
<dbReference type="PANTHER" id="PTHR33337">
    <property type="entry name" value="GFA DOMAIN-CONTAINING PROTEIN"/>
    <property type="match status" value="1"/>
</dbReference>
<evidence type="ECO:0000256" key="2">
    <source>
        <dbReference type="ARBA" id="ARBA00022723"/>
    </source>
</evidence>
<keyword evidence="4" id="KW-0456">Lyase</keyword>
<keyword evidence="3" id="KW-0862">Zinc</keyword>
<evidence type="ECO:0000259" key="5">
    <source>
        <dbReference type="PROSITE" id="PS51891"/>
    </source>
</evidence>
<dbReference type="SUPFAM" id="SSF51316">
    <property type="entry name" value="Mss4-like"/>
    <property type="match status" value="1"/>
</dbReference>
<dbReference type="Pfam" id="PF04828">
    <property type="entry name" value="GFA"/>
    <property type="match status" value="1"/>
</dbReference>
<reference evidence="6" key="1">
    <citation type="submission" date="2018-06" db="EMBL/GenBank/DDBJ databases">
        <authorList>
            <person name="Zhirakovskaya E."/>
        </authorList>
    </citation>
    <scope>NUCLEOTIDE SEQUENCE</scope>
</reference>
<name>A0A3B0XG88_9ZZZZ</name>
<proteinExistence type="inferred from homology"/>
<evidence type="ECO:0000313" key="6">
    <source>
        <dbReference type="EMBL" id="VAW55014.1"/>
    </source>
</evidence>
<dbReference type="InterPro" id="IPR011057">
    <property type="entry name" value="Mss4-like_sf"/>
</dbReference>
<comment type="similarity">
    <text evidence="1">Belongs to the Gfa family.</text>
</comment>
<dbReference type="GO" id="GO:0016846">
    <property type="term" value="F:carbon-sulfur lyase activity"/>
    <property type="evidence" value="ECO:0007669"/>
    <property type="project" value="InterPro"/>
</dbReference>
<protein>
    <submittedName>
        <fullName evidence="6">Gfa-like protein</fullName>
    </submittedName>
</protein>
<dbReference type="AlphaFoldDB" id="A0A3B0XG88"/>
<dbReference type="PROSITE" id="PS51891">
    <property type="entry name" value="CENP_V_GFA"/>
    <property type="match status" value="1"/>
</dbReference>
<dbReference type="InterPro" id="IPR006913">
    <property type="entry name" value="CENP-V/GFA"/>
</dbReference>
<dbReference type="GO" id="GO:0046872">
    <property type="term" value="F:metal ion binding"/>
    <property type="evidence" value="ECO:0007669"/>
    <property type="project" value="UniProtKB-KW"/>
</dbReference>
<evidence type="ECO:0000256" key="3">
    <source>
        <dbReference type="ARBA" id="ARBA00022833"/>
    </source>
</evidence>
<evidence type="ECO:0000256" key="1">
    <source>
        <dbReference type="ARBA" id="ARBA00005495"/>
    </source>
</evidence>
<keyword evidence="2" id="KW-0479">Metal-binding</keyword>
<organism evidence="6">
    <name type="scientific">hydrothermal vent metagenome</name>
    <dbReference type="NCBI Taxonomy" id="652676"/>
    <lineage>
        <taxon>unclassified sequences</taxon>
        <taxon>metagenomes</taxon>
        <taxon>ecological metagenomes</taxon>
    </lineage>
</organism>
<sequence>MSQITVKGSCLCGEIQYEVSGEAKRFYHCHCQRCRKATGTGHASNLLIAPQTSVTWLQGEDLLARYKVPEAERFHNCFCQKCGAPMPRVVPELDAVLIAAGSLDTPPPFVPQGRIFWDSRADWSCEDALPTYAEYPTEK</sequence>